<dbReference type="GO" id="GO:0019752">
    <property type="term" value="P:carboxylic acid metabolic process"/>
    <property type="evidence" value="ECO:0007669"/>
    <property type="project" value="InterPro"/>
</dbReference>
<dbReference type="GO" id="GO:0006520">
    <property type="term" value="P:amino acid metabolic process"/>
    <property type="evidence" value="ECO:0007669"/>
    <property type="project" value="InterPro"/>
</dbReference>
<evidence type="ECO:0000256" key="5">
    <source>
        <dbReference type="ARBA" id="ARBA00023239"/>
    </source>
</evidence>
<evidence type="ECO:0000256" key="6">
    <source>
        <dbReference type="PIRSR" id="PIRSR602129-50"/>
    </source>
</evidence>
<dbReference type="SUPFAM" id="SSF53383">
    <property type="entry name" value="PLP-dependent transferases"/>
    <property type="match status" value="1"/>
</dbReference>
<dbReference type="InterPro" id="IPR021115">
    <property type="entry name" value="Pyridoxal-P_BS"/>
</dbReference>
<dbReference type="InterPro" id="IPR015421">
    <property type="entry name" value="PyrdxlP-dep_Trfase_major"/>
</dbReference>
<dbReference type="GO" id="GO:0016831">
    <property type="term" value="F:carboxy-lyase activity"/>
    <property type="evidence" value="ECO:0007669"/>
    <property type="project" value="UniProtKB-KW"/>
</dbReference>
<evidence type="ECO:0000256" key="7">
    <source>
        <dbReference type="RuleBase" id="RU000382"/>
    </source>
</evidence>
<dbReference type="InterPro" id="IPR010977">
    <property type="entry name" value="Aromatic_deC"/>
</dbReference>
<dbReference type="RefSeq" id="WP_198316346.1">
    <property type="nucleotide sequence ID" value="NZ_CP022098.1"/>
</dbReference>
<dbReference type="PRINTS" id="PR00800">
    <property type="entry name" value="YHDCRBOXLASE"/>
</dbReference>
<dbReference type="PANTHER" id="PTHR11999">
    <property type="entry name" value="GROUP II PYRIDOXAL-5-PHOSPHATE DECARBOXYLASE"/>
    <property type="match status" value="1"/>
</dbReference>
<keyword evidence="3" id="KW-0210">Decarboxylase</keyword>
<evidence type="ECO:0000256" key="3">
    <source>
        <dbReference type="ARBA" id="ARBA00022793"/>
    </source>
</evidence>
<protein>
    <submittedName>
        <fullName evidence="9">Aromatic-L-amino-acid decarboxylase</fullName>
    </submittedName>
</protein>
<dbReference type="InterPro" id="IPR002129">
    <property type="entry name" value="PyrdxlP-dep_de-COase"/>
</dbReference>
<dbReference type="Gene3D" id="3.90.1150.10">
    <property type="entry name" value="Aspartate Aminotransferase, domain 1"/>
    <property type="match status" value="1"/>
</dbReference>
<evidence type="ECO:0000256" key="8">
    <source>
        <dbReference type="SAM" id="MobiDB-lite"/>
    </source>
</evidence>
<accession>A0A250JH45</accession>
<feature type="modified residue" description="N6-(pyridoxal phosphate)lysine" evidence="6">
    <location>
        <position position="310"/>
    </location>
</feature>
<keyword evidence="5 7" id="KW-0456">Lyase</keyword>
<dbReference type="EMBL" id="CP022098">
    <property type="protein sequence ID" value="ATB43205.1"/>
    <property type="molecule type" value="Genomic_DNA"/>
</dbReference>
<dbReference type="InterPro" id="IPR015424">
    <property type="entry name" value="PyrdxlP-dep_Trfase"/>
</dbReference>
<proteinExistence type="inferred from homology"/>
<dbReference type="PROSITE" id="PS00392">
    <property type="entry name" value="DDC_GAD_HDC_YDC"/>
    <property type="match status" value="1"/>
</dbReference>
<dbReference type="KEGG" id="cfus:CYFUS_008685"/>
<dbReference type="PANTHER" id="PTHR11999:SF70">
    <property type="entry name" value="MIP05841P"/>
    <property type="match status" value="1"/>
</dbReference>
<organism evidence="9 10">
    <name type="scientific">Cystobacter fuscus</name>
    <dbReference type="NCBI Taxonomy" id="43"/>
    <lineage>
        <taxon>Bacteria</taxon>
        <taxon>Pseudomonadati</taxon>
        <taxon>Myxococcota</taxon>
        <taxon>Myxococcia</taxon>
        <taxon>Myxococcales</taxon>
        <taxon>Cystobacterineae</taxon>
        <taxon>Archangiaceae</taxon>
        <taxon>Cystobacter</taxon>
    </lineage>
</organism>
<dbReference type="Proteomes" id="UP000217257">
    <property type="component" value="Chromosome"/>
</dbReference>
<keyword evidence="4 6" id="KW-0663">Pyridoxal phosphate</keyword>
<gene>
    <name evidence="9" type="ORF">CYFUS_008685</name>
</gene>
<feature type="region of interest" description="Disordered" evidence="8">
    <location>
        <begin position="1"/>
        <end position="20"/>
    </location>
</feature>
<comment type="similarity">
    <text evidence="2 7">Belongs to the group II decarboxylase family.</text>
</comment>
<dbReference type="InterPro" id="IPR015422">
    <property type="entry name" value="PyrdxlP-dep_Trfase_small"/>
</dbReference>
<reference evidence="9 10" key="1">
    <citation type="submission" date="2017-06" db="EMBL/GenBank/DDBJ databases">
        <title>Sequencing and comparative analysis of myxobacterial genomes.</title>
        <authorList>
            <person name="Rupp O."/>
            <person name="Goesmann A."/>
            <person name="Sogaard-Andersen L."/>
        </authorList>
    </citation>
    <scope>NUCLEOTIDE SEQUENCE [LARGE SCALE GENOMIC DNA]</scope>
    <source>
        <strain evidence="9 10">DSM 52655</strain>
    </source>
</reference>
<name>A0A250JH45_9BACT</name>
<dbReference type="GO" id="GO:0030170">
    <property type="term" value="F:pyridoxal phosphate binding"/>
    <property type="evidence" value="ECO:0007669"/>
    <property type="project" value="InterPro"/>
</dbReference>
<dbReference type="AlphaFoldDB" id="A0A250JH45"/>
<evidence type="ECO:0000313" key="10">
    <source>
        <dbReference type="Proteomes" id="UP000217257"/>
    </source>
</evidence>
<evidence type="ECO:0000256" key="1">
    <source>
        <dbReference type="ARBA" id="ARBA00001933"/>
    </source>
</evidence>
<feature type="region of interest" description="Disordered" evidence="8">
    <location>
        <begin position="46"/>
        <end position="69"/>
    </location>
</feature>
<evidence type="ECO:0000256" key="4">
    <source>
        <dbReference type="ARBA" id="ARBA00022898"/>
    </source>
</evidence>
<feature type="compositionally biased region" description="Basic and acidic residues" evidence="8">
    <location>
        <begin position="1"/>
        <end position="11"/>
    </location>
</feature>
<dbReference type="Gene3D" id="3.40.640.10">
    <property type="entry name" value="Type I PLP-dependent aspartate aminotransferase-like (Major domain)"/>
    <property type="match status" value="1"/>
</dbReference>
<dbReference type="Pfam" id="PF00282">
    <property type="entry name" value="Pyridoxal_deC"/>
    <property type="match status" value="1"/>
</dbReference>
<evidence type="ECO:0000256" key="2">
    <source>
        <dbReference type="ARBA" id="ARBA00009533"/>
    </source>
</evidence>
<sequence length="498" mass="55031">MTDVDEKHEETLDPESPEAWDALRTLGRRMVDEAMDSLRTVRERPVWRPLPPGASQSLNPRRPVPQEGEGAEAAYRDFVENVLPYPTGNIHPRFWGWVMGTGTPLGMLAEMLAAGMNCHVAGYEDAAARVEDQVLAWCRELLGFPESASGLLVSGASMATLVGLSVARSEKAGGDVRRTGLFGQIRMTLYASRETHACVRRAAEVLGLGSDSLRLLPVDANFRVDVGALRAAIARDRAEGLRPFCVVGNAGTVNTGAVDDLEALADVAQQEGLWFHVDGAFGALAALSPRLRPLLRGMERADSLAFDLHKWMHIPFEAGCILVRSEVAHRRAFAYQTEYLAQMPRGLAARPSMFSEYGVQLTRGFRALKVWMSLKAHGAAKFARLIEQNVEQARALARRVDAEPELQRLSPVSLNVVCFRYVGRGVPEERLDAWNRELLCRLHESGVAVPSYTTLGGRYCLRVCLTNHRTRREDLELLVHEVLRLGRELAAESETTSD</sequence>
<evidence type="ECO:0000313" key="9">
    <source>
        <dbReference type="EMBL" id="ATB43205.1"/>
    </source>
</evidence>
<dbReference type="Gene3D" id="1.20.1340.10">
    <property type="entry name" value="dopa decarboxylase, N-terminal domain"/>
    <property type="match status" value="1"/>
</dbReference>
<comment type="cofactor">
    <cofactor evidence="1 6 7">
        <name>pyridoxal 5'-phosphate</name>
        <dbReference type="ChEBI" id="CHEBI:597326"/>
    </cofactor>
</comment>